<sequence>MSRRFIGIDIDRSSVRVAIAGEEKGEIRLLAILHAPCDPPGEPDSALQELLGADKQLGDRMAAALPAGAAFVRRLTFPFAESRKIAAALPFELAARLPTSIDDFILAHQAPREDEGIFAVTAAAVDPAVIAPVLAPFDAAGLPLQTLDLAPFAQAAGLRSQIPEGILALLFEEEIIVALVEDGRVLDHRLLPVSTMPPEDKILSFVLKESEALQRGAGRSGLVLVPIGAGATPSLLDALSRQWEKVMIPPFFLDGAEVPPEFIPAVALALRAARGEKEGGINFRRGAFALKSEWGALKRGLIAAAILATLGLSLFIASAWLGYADRARQAESLRQEMTRAFRETFPGTPLLAEVPMQMQSKINELENRARLLGVGPQGSALTLLNEISLRTPADLRVDIREFTYTPETLRLDGSTTSFDAINRLAQSLGASPMFGTPQISDAKMSLDGSLVDFRLQLPLLAPKESP</sequence>
<keyword evidence="4" id="KW-1003">Cell membrane</keyword>
<name>A0A0M5IYG4_9BACT</name>
<evidence type="ECO:0000256" key="2">
    <source>
        <dbReference type="ARBA" id="ARBA00005318"/>
    </source>
</evidence>
<keyword evidence="6 10" id="KW-0812">Transmembrane</keyword>
<comment type="subcellular location">
    <subcellularLocation>
        <location evidence="1">Cell inner membrane</location>
    </subcellularLocation>
</comment>
<evidence type="ECO:0000256" key="6">
    <source>
        <dbReference type="ARBA" id="ARBA00022692"/>
    </source>
</evidence>
<dbReference type="Pfam" id="PF12693">
    <property type="entry name" value="GspL_C"/>
    <property type="match status" value="1"/>
</dbReference>
<dbReference type="GO" id="GO:0015627">
    <property type="term" value="C:type II protein secretion system complex"/>
    <property type="evidence" value="ECO:0007669"/>
    <property type="project" value="InterPro"/>
</dbReference>
<organism evidence="12 13">
    <name type="scientific">Desulfuromonas soudanensis</name>
    <dbReference type="NCBI Taxonomy" id="1603606"/>
    <lineage>
        <taxon>Bacteria</taxon>
        <taxon>Pseudomonadati</taxon>
        <taxon>Thermodesulfobacteriota</taxon>
        <taxon>Desulfuromonadia</taxon>
        <taxon>Desulfuromonadales</taxon>
        <taxon>Desulfuromonadaceae</taxon>
        <taxon>Desulfuromonas</taxon>
    </lineage>
</organism>
<dbReference type="RefSeq" id="WP_053549569.1">
    <property type="nucleotide sequence ID" value="NZ_CP010802.1"/>
</dbReference>
<evidence type="ECO:0000256" key="3">
    <source>
        <dbReference type="ARBA" id="ARBA00022448"/>
    </source>
</evidence>
<evidence type="ECO:0000256" key="1">
    <source>
        <dbReference type="ARBA" id="ARBA00004533"/>
    </source>
</evidence>
<dbReference type="OrthoDB" id="5481996at2"/>
<evidence type="ECO:0000256" key="10">
    <source>
        <dbReference type="SAM" id="Phobius"/>
    </source>
</evidence>
<dbReference type="STRING" id="1603606.DSOUD_0567"/>
<evidence type="ECO:0000313" key="12">
    <source>
        <dbReference type="EMBL" id="ALC15356.1"/>
    </source>
</evidence>
<keyword evidence="7" id="KW-0653">Protein transport</keyword>
<dbReference type="InterPro" id="IPR043129">
    <property type="entry name" value="ATPase_NBD"/>
</dbReference>
<evidence type="ECO:0000256" key="5">
    <source>
        <dbReference type="ARBA" id="ARBA00022519"/>
    </source>
</evidence>
<dbReference type="NCBIfam" id="TIGR01709">
    <property type="entry name" value="typeII_sec_gspL"/>
    <property type="match status" value="1"/>
</dbReference>
<evidence type="ECO:0000256" key="9">
    <source>
        <dbReference type="ARBA" id="ARBA00023136"/>
    </source>
</evidence>
<dbReference type="GO" id="GO:0009276">
    <property type="term" value="C:Gram-negative-bacterium-type cell wall"/>
    <property type="evidence" value="ECO:0007669"/>
    <property type="project" value="InterPro"/>
</dbReference>
<protein>
    <submittedName>
        <fullName evidence="12">Type II secretion system protein GspL</fullName>
    </submittedName>
</protein>
<keyword evidence="3" id="KW-0813">Transport</keyword>
<keyword evidence="5" id="KW-0997">Cell inner membrane</keyword>
<evidence type="ECO:0000256" key="7">
    <source>
        <dbReference type="ARBA" id="ARBA00022927"/>
    </source>
</evidence>
<dbReference type="InterPro" id="IPR007812">
    <property type="entry name" value="T2SS_protein-GspL"/>
</dbReference>
<keyword evidence="13" id="KW-1185">Reference proteome</keyword>
<dbReference type="Gene3D" id="3.30.420.380">
    <property type="match status" value="1"/>
</dbReference>
<evidence type="ECO:0000256" key="4">
    <source>
        <dbReference type="ARBA" id="ARBA00022475"/>
    </source>
</evidence>
<dbReference type="Proteomes" id="UP000057158">
    <property type="component" value="Chromosome"/>
</dbReference>
<evidence type="ECO:0000313" key="13">
    <source>
        <dbReference type="Proteomes" id="UP000057158"/>
    </source>
</evidence>
<dbReference type="GO" id="GO:0005886">
    <property type="term" value="C:plasma membrane"/>
    <property type="evidence" value="ECO:0007669"/>
    <property type="project" value="UniProtKB-SubCell"/>
</dbReference>
<feature type="transmembrane region" description="Helical" evidence="10">
    <location>
        <begin position="301"/>
        <end position="323"/>
    </location>
</feature>
<dbReference type="KEGG" id="des:DSOUD_0567"/>
<keyword evidence="8 10" id="KW-1133">Transmembrane helix</keyword>
<feature type="domain" description="GspL periplasmic" evidence="11">
    <location>
        <begin position="304"/>
        <end position="430"/>
    </location>
</feature>
<dbReference type="GO" id="GO:0015628">
    <property type="term" value="P:protein secretion by the type II secretion system"/>
    <property type="evidence" value="ECO:0007669"/>
    <property type="project" value="InterPro"/>
</dbReference>
<keyword evidence="9 10" id="KW-0472">Membrane</keyword>
<gene>
    <name evidence="12" type="primary">gspL</name>
    <name evidence="12" type="ORF">DSOUD_0567</name>
</gene>
<comment type="similarity">
    <text evidence="2">Belongs to the GSP L family.</text>
</comment>
<dbReference type="AlphaFoldDB" id="A0A0M5IYG4"/>
<evidence type="ECO:0000259" key="11">
    <source>
        <dbReference type="Pfam" id="PF12693"/>
    </source>
</evidence>
<proteinExistence type="inferred from homology"/>
<dbReference type="SUPFAM" id="SSF53067">
    <property type="entry name" value="Actin-like ATPase domain"/>
    <property type="match status" value="1"/>
</dbReference>
<accession>A0A0M5IYG4</accession>
<dbReference type="EMBL" id="CP010802">
    <property type="protein sequence ID" value="ALC15356.1"/>
    <property type="molecule type" value="Genomic_DNA"/>
</dbReference>
<dbReference type="PATRIC" id="fig|1603606.3.peg.617"/>
<evidence type="ECO:0000256" key="8">
    <source>
        <dbReference type="ARBA" id="ARBA00022989"/>
    </source>
</evidence>
<reference evidence="12 13" key="1">
    <citation type="submission" date="2015-07" db="EMBL/GenBank/DDBJ databases">
        <title>Isolation and Genomic Characterization of a Novel Halophilic Metal-Reducing Deltaproteobacterium from the Deep Subsurface.</title>
        <authorList>
            <person name="Badalamenti J.P."/>
            <person name="Summers Z.M."/>
            <person name="Gralnick J.A."/>
            <person name="Bond D.R."/>
        </authorList>
    </citation>
    <scope>NUCLEOTIDE SEQUENCE [LARGE SCALE GENOMIC DNA]</scope>
    <source>
        <strain evidence="12 13">WTL</strain>
    </source>
</reference>
<dbReference type="InterPro" id="IPR025691">
    <property type="entry name" value="GspL_pp_dom"/>
</dbReference>